<proteinExistence type="inferred from homology"/>
<dbReference type="FunFam" id="3.40.1390.30:FF:000001">
    <property type="entry name" value="GTP cyclohydrolase 1 type 2"/>
    <property type="match status" value="1"/>
</dbReference>
<dbReference type="Proteomes" id="UP000260943">
    <property type="component" value="Unassembled WGS sequence"/>
</dbReference>
<dbReference type="Gene3D" id="3.40.1390.30">
    <property type="entry name" value="NIF3 (NGG1p interacting factor 3)-like"/>
    <property type="match status" value="2"/>
</dbReference>
<dbReference type="RefSeq" id="WP_117680431.1">
    <property type="nucleotide sequence ID" value="NZ_CALJOO010000087.1"/>
</dbReference>
<evidence type="ECO:0000256" key="2">
    <source>
        <dbReference type="ARBA" id="ARBA00011643"/>
    </source>
</evidence>
<dbReference type="EMBL" id="QSRJ01000020">
    <property type="protein sequence ID" value="RGL07128.1"/>
    <property type="molecule type" value="Genomic_DNA"/>
</dbReference>
<comment type="caution">
    <text evidence="6">The sequence shown here is derived from an EMBL/GenBank/DDBJ whole genome shotgun (WGS) entry which is preliminary data.</text>
</comment>
<accession>A0A3E4QN67</accession>
<dbReference type="AlphaFoldDB" id="A0A3E4QN67"/>
<feature type="binding site" evidence="5">
    <location>
        <position position="64"/>
    </location>
    <ligand>
        <name>a divalent metal cation</name>
        <dbReference type="ChEBI" id="CHEBI:60240"/>
        <label>2</label>
    </ligand>
</feature>
<dbReference type="GO" id="GO:0046872">
    <property type="term" value="F:metal ion binding"/>
    <property type="evidence" value="ECO:0007669"/>
    <property type="project" value="UniProtKB-KW"/>
</dbReference>
<feature type="binding site" evidence="5">
    <location>
        <position position="65"/>
    </location>
    <ligand>
        <name>a divalent metal cation</name>
        <dbReference type="ChEBI" id="CHEBI:60240"/>
        <label>1</label>
    </ligand>
</feature>
<keyword evidence="4 5" id="KW-0479">Metal-binding</keyword>
<reference evidence="6 7" key="1">
    <citation type="submission" date="2018-08" db="EMBL/GenBank/DDBJ databases">
        <title>A genome reference for cultivated species of the human gut microbiota.</title>
        <authorList>
            <person name="Zou Y."/>
            <person name="Xue W."/>
            <person name="Luo G."/>
        </authorList>
    </citation>
    <scope>NUCLEOTIDE SEQUENCE [LARGE SCALE GENOMIC DNA]</scope>
    <source>
        <strain evidence="6 7">TF08-14</strain>
    </source>
</reference>
<dbReference type="InterPro" id="IPR002678">
    <property type="entry name" value="DUF34/NIF3"/>
</dbReference>
<dbReference type="InterPro" id="IPR036069">
    <property type="entry name" value="DUF34/NIF3_sf"/>
</dbReference>
<dbReference type="GO" id="GO:0005737">
    <property type="term" value="C:cytoplasm"/>
    <property type="evidence" value="ECO:0007669"/>
    <property type="project" value="TreeGrafter"/>
</dbReference>
<dbReference type="PANTHER" id="PTHR13799:SF14">
    <property type="entry name" value="GTP CYCLOHYDROLASE 1 TYPE 2 HOMOLOG"/>
    <property type="match status" value="1"/>
</dbReference>
<evidence type="ECO:0000256" key="3">
    <source>
        <dbReference type="ARBA" id="ARBA00022112"/>
    </source>
</evidence>
<comment type="similarity">
    <text evidence="1">Belongs to the GTP cyclohydrolase I type 2/NIF3 family.</text>
</comment>
<gene>
    <name evidence="6" type="ORF">DXC81_10990</name>
</gene>
<evidence type="ECO:0000256" key="5">
    <source>
        <dbReference type="PIRSR" id="PIRSR602678-1"/>
    </source>
</evidence>
<feature type="binding site" evidence="5">
    <location>
        <position position="107"/>
    </location>
    <ligand>
        <name>a divalent metal cation</name>
        <dbReference type="ChEBI" id="CHEBI:60240"/>
        <label>1</label>
    </ligand>
</feature>
<dbReference type="Pfam" id="PF01784">
    <property type="entry name" value="DUF34_NIF3"/>
    <property type="match status" value="1"/>
</dbReference>
<evidence type="ECO:0000313" key="6">
    <source>
        <dbReference type="EMBL" id="RGL07128.1"/>
    </source>
</evidence>
<evidence type="ECO:0000313" key="7">
    <source>
        <dbReference type="Proteomes" id="UP000260943"/>
    </source>
</evidence>
<protein>
    <recommendedName>
        <fullName evidence="3">GTP cyclohydrolase 1 type 2 homolog</fullName>
    </recommendedName>
</protein>
<feature type="binding site" evidence="5">
    <location>
        <position position="230"/>
    </location>
    <ligand>
        <name>a divalent metal cation</name>
        <dbReference type="ChEBI" id="CHEBI:60240"/>
        <label>1</label>
    </ligand>
</feature>
<feature type="binding site" evidence="5">
    <location>
        <position position="226"/>
    </location>
    <ligand>
        <name>a divalent metal cation</name>
        <dbReference type="ChEBI" id="CHEBI:60240"/>
        <label>1</label>
    </ligand>
</feature>
<organism evidence="6 7">
    <name type="scientific">Collinsella tanakaei</name>
    <dbReference type="NCBI Taxonomy" id="626935"/>
    <lineage>
        <taxon>Bacteria</taxon>
        <taxon>Bacillati</taxon>
        <taxon>Actinomycetota</taxon>
        <taxon>Coriobacteriia</taxon>
        <taxon>Coriobacteriales</taxon>
        <taxon>Coriobacteriaceae</taxon>
        <taxon>Collinsella</taxon>
    </lineage>
</organism>
<sequence length="268" mass="27986">MLISELLEGLFELFPADTAEPWDHVGLSVGRPDDGVRGVTVALDASEANVRRAAADGSNVLLTHHPVYIKAPQAFVPASPAYPSSAAAVFAAVECGVSIISLHTNLDRSCEAQQLLPSLVGLQAVSSLESASCSGALGLGSLADASSKLTLEQLASRCSEAFGCDPRVWGDPDRALGRIAFLGGSMGDFGELALACGADAIVTGEGGYHVCQDLLVRGCSVILLGHDRSEEPFVDILVDALARVGFSGPIATIKNPHQWWTYTKGERA</sequence>
<comment type="subunit">
    <text evidence="2">Homohexamer.</text>
</comment>
<dbReference type="PANTHER" id="PTHR13799">
    <property type="entry name" value="NGG1 INTERACTING FACTOR 3"/>
    <property type="match status" value="1"/>
</dbReference>
<evidence type="ECO:0000256" key="1">
    <source>
        <dbReference type="ARBA" id="ARBA00006964"/>
    </source>
</evidence>
<dbReference type="SUPFAM" id="SSF102705">
    <property type="entry name" value="NIF3 (NGG1p interacting factor 3)-like"/>
    <property type="match status" value="1"/>
</dbReference>
<name>A0A3E4QN67_9ACTN</name>
<evidence type="ECO:0000256" key="4">
    <source>
        <dbReference type="ARBA" id="ARBA00022723"/>
    </source>
</evidence>